<dbReference type="Gene3D" id="3.40.640.10">
    <property type="entry name" value="Type I PLP-dependent aspartate aminotransferase-like (Major domain)"/>
    <property type="match status" value="1"/>
</dbReference>
<dbReference type="SUPFAM" id="SSF53383">
    <property type="entry name" value="PLP-dependent transferases"/>
    <property type="match status" value="1"/>
</dbReference>
<reference evidence="3 4" key="1">
    <citation type="journal article" date="2019" name="Nat. Microbiol.">
        <title>Mediterranean grassland soil C-N compound turnover is dependent on rainfall and depth, and is mediated by genomically divergent microorganisms.</title>
        <authorList>
            <person name="Diamond S."/>
            <person name="Andeer P.F."/>
            <person name="Li Z."/>
            <person name="Crits-Christoph A."/>
            <person name="Burstein D."/>
            <person name="Anantharaman K."/>
            <person name="Lane K.R."/>
            <person name="Thomas B.C."/>
            <person name="Pan C."/>
            <person name="Northen T.R."/>
            <person name="Banfield J.F."/>
        </authorList>
    </citation>
    <scope>NUCLEOTIDE SEQUENCE [LARGE SCALE GENOMIC DNA]</scope>
    <source>
        <strain evidence="3">WS_10</strain>
    </source>
</reference>
<name>A0A538U688_UNCEI</name>
<dbReference type="InterPro" id="IPR015422">
    <property type="entry name" value="PyrdxlP-dep_Trfase_small"/>
</dbReference>
<evidence type="ECO:0000256" key="1">
    <source>
        <dbReference type="ARBA" id="ARBA00022898"/>
    </source>
</evidence>
<accession>A0A538U688</accession>
<dbReference type="AlphaFoldDB" id="A0A538U688"/>
<dbReference type="InterPro" id="IPR015421">
    <property type="entry name" value="PyrdxlP-dep_Trfase_major"/>
</dbReference>
<gene>
    <name evidence="3" type="ORF">E6K80_05760</name>
</gene>
<dbReference type="GO" id="GO:0008483">
    <property type="term" value="F:transaminase activity"/>
    <property type="evidence" value="ECO:0007669"/>
    <property type="project" value="UniProtKB-KW"/>
</dbReference>
<dbReference type="InterPro" id="IPR000192">
    <property type="entry name" value="Aminotrans_V_dom"/>
</dbReference>
<feature type="domain" description="Aminotransferase class V" evidence="2">
    <location>
        <begin position="90"/>
        <end position="352"/>
    </location>
</feature>
<dbReference type="Proteomes" id="UP000319836">
    <property type="component" value="Unassembled WGS sequence"/>
</dbReference>
<proteinExistence type="predicted"/>
<dbReference type="PANTHER" id="PTHR43092:SF2">
    <property type="entry name" value="HERCYNYLCYSTEINE SULFOXIDE LYASE"/>
    <property type="match status" value="1"/>
</dbReference>
<organism evidence="3 4">
    <name type="scientific">Eiseniibacteriota bacterium</name>
    <dbReference type="NCBI Taxonomy" id="2212470"/>
    <lineage>
        <taxon>Bacteria</taxon>
        <taxon>Candidatus Eiseniibacteriota</taxon>
    </lineage>
</organism>
<keyword evidence="3" id="KW-0032">Aminotransferase</keyword>
<dbReference type="Pfam" id="PF00266">
    <property type="entry name" value="Aminotran_5"/>
    <property type="match status" value="1"/>
</dbReference>
<evidence type="ECO:0000313" key="4">
    <source>
        <dbReference type="Proteomes" id="UP000319836"/>
    </source>
</evidence>
<keyword evidence="3" id="KW-0808">Transferase</keyword>
<evidence type="ECO:0000313" key="3">
    <source>
        <dbReference type="EMBL" id="TMQ71398.1"/>
    </source>
</evidence>
<keyword evidence="1" id="KW-0663">Pyridoxal phosphate</keyword>
<dbReference type="InterPro" id="IPR015424">
    <property type="entry name" value="PyrdxlP-dep_Trfase"/>
</dbReference>
<comment type="caution">
    <text evidence="3">The sequence shown here is derived from an EMBL/GenBank/DDBJ whole genome shotgun (WGS) entry which is preliminary data.</text>
</comment>
<protein>
    <submittedName>
        <fullName evidence="3">Aminotransferase class V-fold PLP-dependent enzyme</fullName>
    </submittedName>
</protein>
<sequence>MDAAQATGNLEARESGASARFGRALRAAWPLDPSVTYLNHGTVGATPRRVMAAQQAIRDQIETRPSQFMLRELTEITVGVPCPDARPGLRRAADEVAAFVGASGDDVAFVDNATTGANAVLRSFDWKPGDELLVTDVAYGGVLNAARYATRERGALVRTVTIPYPPTPERAIDAIESGIGPRTRMVLIDHVTSESALAMPVAEVAARCRARGVPVLVDGAHAPGAIALDIPSLGVDWYVANLHKWAFAPRSCGILWAPPERQRGLHPAVISWGLDQGFTAEFDLVGTRDPSCALAAPAGIAFQRELGLEALRAWNHDLAWRGAALLAKRWGAAFDVPESMIGVMATVPFPERAGGERDRALRLRDALLFEDAIEVQVHAGRGRIWARISAQVYNDLEDVERLARAVTRRL</sequence>
<dbReference type="Gene3D" id="3.90.1150.10">
    <property type="entry name" value="Aspartate Aminotransferase, domain 1"/>
    <property type="match status" value="1"/>
</dbReference>
<evidence type="ECO:0000259" key="2">
    <source>
        <dbReference type="Pfam" id="PF00266"/>
    </source>
</evidence>
<dbReference type="EMBL" id="VBPA01000128">
    <property type="protein sequence ID" value="TMQ71398.1"/>
    <property type="molecule type" value="Genomic_DNA"/>
</dbReference>
<dbReference type="PANTHER" id="PTHR43092">
    <property type="entry name" value="L-CYSTEINE DESULFHYDRASE"/>
    <property type="match status" value="1"/>
</dbReference>